<evidence type="ECO:0000313" key="1">
    <source>
        <dbReference type="EMBL" id="KKM07119.1"/>
    </source>
</evidence>
<dbReference type="AlphaFoldDB" id="A0A0F9H7P6"/>
<accession>A0A0F9H7P6</accession>
<comment type="caution">
    <text evidence="1">The sequence shown here is derived from an EMBL/GenBank/DDBJ whole genome shotgun (WGS) entry which is preliminary data.</text>
</comment>
<gene>
    <name evidence="1" type="ORF">LCGC14_1737090</name>
</gene>
<name>A0A0F9H7P6_9ZZZZ</name>
<sequence length="52" mass="6216">MSLDSCFEREISILDDELASGEITQREYNQRARELELEAGDYERDQIRRHDL</sequence>
<evidence type="ECO:0008006" key="2">
    <source>
        <dbReference type="Google" id="ProtNLM"/>
    </source>
</evidence>
<organism evidence="1">
    <name type="scientific">marine sediment metagenome</name>
    <dbReference type="NCBI Taxonomy" id="412755"/>
    <lineage>
        <taxon>unclassified sequences</taxon>
        <taxon>metagenomes</taxon>
        <taxon>ecological metagenomes</taxon>
    </lineage>
</organism>
<protein>
    <recommendedName>
        <fullName evidence="2">SHOCT domain-containing protein</fullName>
    </recommendedName>
</protein>
<reference evidence="1" key="1">
    <citation type="journal article" date="2015" name="Nature">
        <title>Complex archaea that bridge the gap between prokaryotes and eukaryotes.</title>
        <authorList>
            <person name="Spang A."/>
            <person name="Saw J.H."/>
            <person name="Jorgensen S.L."/>
            <person name="Zaremba-Niedzwiedzka K."/>
            <person name="Martijn J."/>
            <person name="Lind A.E."/>
            <person name="van Eijk R."/>
            <person name="Schleper C."/>
            <person name="Guy L."/>
            <person name="Ettema T.J."/>
        </authorList>
    </citation>
    <scope>NUCLEOTIDE SEQUENCE</scope>
</reference>
<proteinExistence type="predicted"/>
<dbReference type="EMBL" id="LAZR01015840">
    <property type="protein sequence ID" value="KKM07119.1"/>
    <property type="molecule type" value="Genomic_DNA"/>
</dbReference>